<organism evidence="2 3">
    <name type="scientific">Rangifer tarandus platyrhynchus</name>
    <name type="common">Svalbard reindeer</name>
    <dbReference type="NCBI Taxonomy" id="3082113"/>
    <lineage>
        <taxon>Eukaryota</taxon>
        <taxon>Metazoa</taxon>
        <taxon>Chordata</taxon>
        <taxon>Craniata</taxon>
        <taxon>Vertebrata</taxon>
        <taxon>Euteleostomi</taxon>
        <taxon>Mammalia</taxon>
        <taxon>Eutheria</taxon>
        <taxon>Laurasiatheria</taxon>
        <taxon>Artiodactyla</taxon>
        <taxon>Ruminantia</taxon>
        <taxon>Pecora</taxon>
        <taxon>Cervidae</taxon>
        <taxon>Odocoileinae</taxon>
        <taxon>Rangifer</taxon>
    </lineage>
</organism>
<dbReference type="Proteomes" id="UP001176941">
    <property type="component" value="Chromosome 15"/>
</dbReference>
<protein>
    <submittedName>
        <fullName evidence="2">Uncharacterized protein</fullName>
    </submittedName>
</protein>
<evidence type="ECO:0000313" key="3">
    <source>
        <dbReference type="Proteomes" id="UP001176941"/>
    </source>
</evidence>
<evidence type="ECO:0000313" key="2">
    <source>
        <dbReference type="EMBL" id="CAI9157132.1"/>
    </source>
</evidence>
<feature type="compositionally biased region" description="Basic and acidic residues" evidence="1">
    <location>
        <begin position="1"/>
        <end position="15"/>
    </location>
</feature>
<sequence length="133" mass="14937">MGDPTHDTVMKRRPETQGCSGYKGPSRLTPASTPPCSLPLLLLSLSAVLLQIFALPAESSPAPLSLNKDQHRTLINKSPGRWFPMKGPGMKEMFQGRTLLLALWLVWQMRTNAHDCSQHLNHKQHKEPDHKRP</sequence>
<accession>A0ABN8Y6C8</accession>
<evidence type="ECO:0000256" key="1">
    <source>
        <dbReference type="SAM" id="MobiDB-lite"/>
    </source>
</evidence>
<keyword evidence="3" id="KW-1185">Reference proteome</keyword>
<feature type="region of interest" description="Disordered" evidence="1">
    <location>
        <begin position="1"/>
        <end position="30"/>
    </location>
</feature>
<dbReference type="EMBL" id="OX459951">
    <property type="protein sequence ID" value="CAI9157132.1"/>
    <property type="molecule type" value="Genomic_DNA"/>
</dbReference>
<name>A0ABN8Y6C8_RANTA</name>
<gene>
    <name evidence="2" type="ORF">MRATA1EN1_LOCUS6094</name>
</gene>
<reference evidence="2" key="1">
    <citation type="submission" date="2023-04" db="EMBL/GenBank/DDBJ databases">
        <authorList>
            <consortium name="ELIXIR-Norway"/>
        </authorList>
    </citation>
    <scope>NUCLEOTIDE SEQUENCE [LARGE SCALE GENOMIC DNA]</scope>
</reference>
<proteinExistence type="predicted"/>